<sequence length="97" mass="11121">MKSMATAGQMQPRRDYRLIVLIELGLFRPVRQRADQSKHLVAQYLAITFDGVVIEQTYQTSFARTRLLTPEIIACRTGGEHDHRRAGVPLPIKQPYK</sequence>
<evidence type="ECO:0000313" key="1">
    <source>
        <dbReference type="EMBL" id="MFK4444444.1"/>
    </source>
</evidence>
<comment type="caution">
    <text evidence="1">The sequence shown here is derived from an EMBL/GenBank/DDBJ whole genome shotgun (WGS) entry which is preliminary data.</text>
</comment>
<proteinExistence type="predicted"/>
<protein>
    <submittedName>
        <fullName evidence="1">Uncharacterized protein</fullName>
    </submittedName>
</protein>
<dbReference type="EMBL" id="JBIYDN010000014">
    <property type="protein sequence ID" value="MFK4444444.1"/>
    <property type="molecule type" value="Genomic_DNA"/>
</dbReference>
<dbReference type="Proteomes" id="UP001620514">
    <property type="component" value="Unassembled WGS sequence"/>
</dbReference>
<reference evidence="1 2" key="2">
    <citation type="submission" date="2024-11" db="EMBL/GenBank/DDBJ databases">
        <title>Using genomics to understand microbial adaptation to soil warming.</title>
        <authorList>
            <person name="Deangelis K.M. PhD."/>
        </authorList>
    </citation>
    <scope>NUCLEOTIDE SEQUENCE [LARGE SCALE GENOMIC DNA]</scope>
    <source>
        <strain evidence="1 2">GAS97</strain>
    </source>
</reference>
<keyword evidence="2" id="KW-1185">Reference proteome</keyword>
<name>A0ABW8ML88_9BURK</name>
<reference evidence="1 2" key="1">
    <citation type="submission" date="2024-10" db="EMBL/GenBank/DDBJ databases">
        <authorList>
            <person name="Deangelis K."/>
            <person name="Huntemann M."/>
            <person name="Clum A."/>
            <person name="Wang J."/>
            <person name="Palaniappan K."/>
            <person name="Ritter S."/>
            <person name="Chen I.-M."/>
            <person name="Stamatis D."/>
            <person name="Reddy T."/>
            <person name="O'Malley R."/>
            <person name="Daum C."/>
            <person name="Ng V."/>
            <person name="Ivanova N."/>
            <person name="Kyrpides N."/>
            <person name="Woyke T."/>
        </authorList>
    </citation>
    <scope>NUCLEOTIDE SEQUENCE [LARGE SCALE GENOMIC DNA]</scope>
    <source>
        <strain evidence="1 2">GAS97</strain>
    </source>
</reference>
<organism evidence="1 2">
    <name type="scientific">Caballeronia udeis</name>
    <dbReference type="NCBI Taxonomy" id="1232866"/>
    <lineage>
        <taxon>Bacteria</taxon>
        <taxon>Pseudomonadati</taxon>
        <taxon>Pseudomonadota</taxon>
        <taxon>Betaproteobacteria</taxon>
        <taxon>Burkholderiales</taxon>
        <taxon>Burkholderiaceae</taxon>
        <taxon>Caballeronia</taxon>
    </lineage>
</organism>
<evidence type="ECO:0000313" key="2">
    <source>
        <dbReference type="Proteomes" id="UP001620514"/>
    </source>
</evidence>
<gene>
    <name evidence="1" type="ORF">ABH943_004466</name>
</gene>
<accession>A0ABW8ML88</accession>